<comment type="caution">
    <text evidence="1">The sequence shown here is derived from an EMBL/GenBank/DDBJ whole genome shotgun (WGS) entry which is preliminary data.</text>
</comment>
<gene>
    <name evidence="1" type="ORF">A0H81_02001</name>
</gene>
<accession>A0A1C7MP45</accession>
<evidence type="ECO:0000313" key="2">
    <source>
        <dbReference type="Proteomes" id="UP000092993"/>
    </source>
</evidence>
<keyword evidence="2" id="KW-1185">Reference proteome</keyword>
<dbReference type="EMBL" id="LUGG01000002">
    <property type="protein sequence ID" value="OBZ78437.1"/>
    <property type="molecule type" value="Genomic_DNA"/>
</dbReference>
<reference evidence="1 2" key="1">
    <citation type="submission" date="2016-03" db="EMBL/GenBank/DDBJ databases">
        <title>Whole genome sequencing of Grifola frondosa 9006-11.</title>
        <authorList>
            <person name="Min B."/>
            <person name="Park H."/>
            <person name="Kim J.-G."/>
            <person name="Cho H."/>
            <person name="Oh Y.-L."/>
            <person name="Kong W.-S."/>
            <person name="Choi I.-G."/>
        </authorList>
    </citation>
    <scope>NUCLEOTIDE SEQUENCE [LARGE SCALE GENOMIC DNA]</scope>
    <source>
        <strain evidence="1 2">9006-11</strain>
    </source>
</reference>
<dbReference type="STRING" id="5627.A0A1C7MP45"/>
<dbReference type="OrthoDB" id="2309723at2759"/>
<protein>
    <submittedName>
        <fullName evidence="1">Uncharacterized protein</fullName>
    </submittedName>
</protein>
<sequence length="266" mass="29857">MHAIQLEVPLFPASFPHNGTIPTPWLLSDTTFPQGETTMHGVMRPVLTQLPGYSFLALRAEAAALYQKATWLTSQYQPDMPNIDGFNVELLNLDQTIDHFTSKLLLVECRNPEDARDMLVLPAANSAADVLDTVNISQLEFLDPIVSILWTTVCKTLVDEIVKLKQFSTSSVSNDVHLLTGNLDRIAAVMAMLSRTSPLMRSQYDEVQQMRANCMTKEPLYLMLFPAYACLTIATPLHRYVWFPSAEKSCMDLTLIDVIVMLIFLC</sequence>
<proteinExistence type="predicted"/>
<name>A0A1C7MP45_GRIFR</name>
<dbReference type="Proteomes" id="UP000092993">
    <property type="component" value="Unassembled WGS sequence"/>
</dbReference>
<organism evidence="1 2">
    <name type="scientific">Grifola frondosa</name>
    <name type="common">Maitake</name>
    <name type="synonym">Polyporus frondosus</name>
    <dbReference type="NCBI Taxonomy" id="5627"/>
    <lineage>
        <taxon>Eukaryota</taxon>
        <taxon>Fungi</taxon>
        <taxon>Dikarya</taxon>
        <taxon>Basidiomycota</taxon>
        <taxon>Agaricomycotina</taxon>
        <taxon>Agaricomycetes</taxon>
        <taxon>Polyporales</taxon>
        <taxon>Grifolaceae</taxon>
        <taxon>Grifola</taxon>
    </lineage>
</organism>
<evidence type="ECO:0000313" key="1">
    <source>
        <dbReference type="EMBL" id="OBZ78437.1"/>
    </source>
</evidence>
<dbReference type="AlphaFoldDB" id="A0A1C7MP45"/>